<evidence type="ECO:0000313" key="1">
    <source>
        <dbReference type="EMBL" id="GBN52198.1"/>
    </source>
</evidence>
<dbReference type="Proteomes" id="UP000499080">
    <property type="component" value="Unassembled WGS sequence"/>
</dbReference>
<accession>A0A4Y2PJP8</accession>
<name>A0A4Y2PJP8_ARAVE</name>
<proteinExistence type="predicted"/>
<dbReference type="EMBL" id="BGPR01011624">
    <property type="protein sequence ID" value="GBN52198.1"/>
    <property type="molecule type" value="Genomic_DNA"/>
</dbReference>
<evidence type="ECO:0000313" key="2">
    <source>
        <dbReference type="Proteomes" id="UP000499080"/>
    </source>
</evidence>
<sequence length="91" mass="10423">MVDFSTNTFVLIDNFGGARMTAHYSYDCGIQEVDGREYDMTDLRTTNLAKSKFISVLNDQFAISECQLKAILPDHIFEVDCRKELFGFRVV</sequence>
<gene>
    <name evidence="1" type="ORF">AVEN_17457_1</name>
</gene>
<protein>
    <submittedName>
        <fullName evidence="1">Uncharacterized protein</fullName>
    </submittedName>
</protein>
<dbReference type="AlphaFoldDB" id="A0A4Y2PJP8"/>
<reference evidence="1 2" key="1">
    <citation type="journal article" date="2019" name="Sci. Rep.">
        <title>Orb-weaving spider Araneus ventricosus genome elucidates the spidroin gene catalogue.</title>
        <authorList>
            <person name="Kono N."/>
            <person name="Nakamura H."/>
            <person name="Ohtoshi R."/>
            <person name="Moran D.A.P."/>
            <person name="Shinohara A."/>
            <person name="Yoshida Y."/>
            <person name="Fujiwara M."/>
            <person name="Mori M."/>
            <person name="Tomita M."/>
            <person name="Arakawa K."/>
        </authorList>
    </citation>
    <scope>NUCLEOTIDE SEQUENCE [LARGE SCALE GENOMIC DNA]</scope>
</reference>
<comment type="caution">
    <text evidence="1">The sequence shown here is derived from an EMBL/GenBank/DDBJ whole genome shotgun (WGS) entry which is preliminary data.</text>
</comment>
<organism evidence="1 2">
    <name type="scientific">Araneus ventricosus</name>
    <name type="common">Orbweaver spider</name>
    <name type="synonym">Epeira ventricosa</name>
    <dbReference type="NCBI Taxonomy" id="182803"/>
    <lineage>
        <taxon>Eukaryota</taxon>
        <taxon>Metazoa</taxon>
        <taxon>Ecdysozoa</taxon>
        <taxon>Arthropoda</taxon>
        <taxon>Chelicerata</taxon>
        <taxon>Arachnida</taxon>
        <taxon>Araneae</taxon>
        <taxon>Araneomorphae</taxon>
        <taxon>Entelegynae</taxon>
        <taxon>Araneoidea</taxon>
        <taxon>Araneidae</taxon>
        <taxon>Araneus</taxon>
    </lineage>
</organism>
<keyword evidence="2" id="KW-1185">Reference proteome</keyword>